<organism evidence="2 3">
    <name type="scientific">Paraburkholderia caffeinilytica</name>
    <dbReference type="NCBI Taxonomy" id="1761016"/>
    <lineage>
        <taxon>Bacteria</taxon>
        <taxon>Pseudomonadati</taxon>
        <taxon>Pseudomonadota</taxon>
        <taxon>Betaproteobacteria</taxon>
        <taxon>Burkholderiales</taxon>
        <taxon>Burkholderiaceae</taxon>
        <taxon>Paraburkholderia</taxon>
    </lineage>
</organism>
<evidence type="ECO:0000313" key="2">
    <source>
        <dbReference type="EMBL" id="GGC42703.1"/>
    </source>
</evidence>
<proteinExistence type="predicted"/>
<evidence type="ECO:0000313" key="3">
    <source>
        <dbReference type="Proteomes" id="UP000602004"/>
    </source>
</evidence>
<sequence>MGLQVTLGLLMHGGGVPYGRWPAYAGQRVAVEAYSVTKSTRPRRVAATGRARVRKVKIIPGGDQHDRRQYIHEAAERTTVARHHRRVIEPASRPSTDGLSQPLRGARIAASVNSASAAMKLIAPGRYSTDQTMSEEIPSTPDQGG</sequence>
<dbReference type="Proteomes" id="UP000602004">
    <property type="component" value="Unassembled WGS sequence"/>
</dbReference>
<feature type="region of interest" description="Disordered" evidence="1">
    <location>
        <begin position="126"/>
        <end position="145"/>
    </location>
</feature>
<protein>
    <submittedName>
        <fullName evidence="2">Uncharacterized protein</fullName>
    </submittedName>
</protein>
<keyword evidence="3" id="KW-1185">Reference proteome</keyword>
<accession>A0ABQ1MQE6</accession>
<name>A0ABQ1MQE6_9BURK</name>
<evidence type="ECO:0000256" key="1">
    <source>
        <dbReference type="SAM" id="MobiDB-lite"/>
    </source>
</evidence>
<comment type="caution">
    <text evidence="2">The sequence shown here is derived from an EMBL/GenBank/DDBJ whole genome shotgun (WGS) entry which is preliminary data.</text>
</comment>
<reference evidence="3" key="1">
    <citation type="journal article" date="2019" name="Int. J. Syst. Evol. Microbiol.">
        <title>The Global Catalogue of Microorganisms (GCM) 10K type strain sequencing project: providing services to taxonomists for standard genome sequencing and annotation.</title>
        <authorList>
            <consortium name="The Broad Institute Genomics Platform"/>
            <consortium name="The Broad Institute Genome Sequencing Center for Infectious Disease"/>
            <person name="Wu L."/>
            <person name="Ma J."/>
        </authorList>
    </citation>
    <scope>NUCLEOTIDE SEQUENCE [LARGE SCALE GENOMIC DNA]</scope>
    <source>
        <strain evidence="3">CGMCC 1.15103</strain>
    </source>
</reference>
<gene>
    <name evidence="2" type="ORF">GCM10011400_32060</name>
</gene>
<feature type="region of interest" description="Disordered" evidence="1">
    <location>
        <begin position="81"/>
        <end position="102"/>
    </location>
</feature>
<dbReference type="EMBL" id="BMHL01000004">
    <property type="protein sequence ID" value="GGC42703.1"/>
    <property type="molecule type" value="Genomic_DNA"/>
</dbReference>